<accession>A0A5B1CGK9</accession>
<protein>
    <submittedName>
        <fullName evidence="1">Putative molybdenum carrier</fullName>
    </submittedName>
</protein>
<dbReference type="Pfam" id="PF12694">
    <property type="entry name" value="cpYpsA"/>
    <property type="match status" value="1"/>
</dbReference>
<dbReference type="Gene3D" id="3.40.50.450">
    <property type="match status" value="1"/>
</dbReference>
<evidence type="ECO:0000313" key="2">
    <source>
        <dbReference type="Proteomes" id="UP000322699"/>
    </source>
</evidence>
<dbReference type="Proteomes" id="UP000322699">
    <property type="component" value="Unassembled WGS sequence"/>
</dbReference>
<dbReference type="AlphaFoldDB" id="A0A5B1CGK9"/>
<reference evidence="1 2" key="1">
    <citation type="submission" date="2019-08" db="EMBL/GenBank/DDBJ databases">
        <title>Deep-cultivation of Planctomycetes and their phenomic and genomic characterization uncovers novel biology.</title>
        <authorList>
            <person name="Wiegand S."/>
            <person name="Jogler M."/>
            <person name="Boedeker C."/>
            <person name="Pinto D."/>
            <person name="Vollmers J."/>
            <person name="Rivas-Marin E."/>
            <person name="Kohn T."/>
            <person name="Peeters S.H."/>
            <person name="Heuer A."/>
            <person name="Rast P."/>
            <person name="Oberbeckmann S."/>
            <person name="Bunk B."/>
            <person name="Jeske O."/>
            <person name="Meyerdierks A."/>
            <person name="Storesund J.E."/>
            <person name="Kallscheuer N."/>
            <person name="Luecker S."/>
            <person name="Lage O.M."/>
            <person name="Pohl T."/>
            <person name="Merkel B.J."/>
            <person name="Hornburger P."/>
            <person name="Mueller R.-W."/>
            <person name="Bruemmer F."/>
            <person name="Labrenz M."/>
            <person name="Spormann A.M."/>
            <person name="Op Den Camp H."/>
            <person name="Overmann J."/>
            <person name="Amann R."/>
            <person name="Jetten M.S.M."/>
            <person name="Mascher T."/>
            <person name="Medema M.H."/>
            <person name="Devos D.P."/>
            <person name="Kaster A.-K."/>
            <person name="Ovreas L."/>
            <person name="Rohde M."/>
            <person name="Galperin M.Y."/>
            <person name="Jogler C."/>
        </authorList>
    </citation>
    <scope>NUCLEOTIDE SEQUENCE [LARGE SCALE GENOMIC DNA]</scope>
    <source>
        <strain evidence="1 2">LF1</strain>
    </source>
</reference>
<sequence length="141" mass="15438">MDRGALDAAIELGIPHGGWCPARRMAEDGAIPDHYDLQENGVANYPARTRQNVVDSDATLILHSGFIGGGTRLTKKMCEQASKPCLMLSIHEDDLQDRLVQWLARERPETLNVAGSRESSSPGIQQRTKEVLVGCLNDSNL</sequence>
<proteinExistence type="predicted"/>
<comment type="caution">
    <text evidence="1">The sequence shown here is derived from an EMBL/GenBank/DDBJ whole genome shotgun (WGS) entry which is preliminary data.</text>
</comment>
<name>A0A5B1CGK9_9BACT</name>
<dbReference type="InterPro" id="IPR024755">
    <property type="entry name" value="cpYpsA"/>
</dbReference>
<evidence type="ECO:0000313" key="1">
    <source>
        <dbReference type="EMBL" id="KAA1258720.1"/>
    </source>
</evidence>
<organism evidence="1 2">
    <name type="scientific">Rubripirellula obstinata</name>
    <dbReference type="NCBI Taxonomy" id="406547"/>
    <lineage>
        <taxon>Bacteria</taxon>
        <taxon>Pseudomonadati</taxon>
        <taxon>Planctomycetota</taxon>
        <taxon>Planctomycetia</taxon>
        <taxon>Pirellulales</taxon>
        <taxon>Pirellulaceae</taxon>
        <taxon>Rubripirellula</taxon>
    </lineage>
</organism>
<keyword evidence="2" id="KW-1185">Reference proteome</keyword>
<dbReference type="EMBL" id="VRLW01000001">
    <property type="protein sequence ID" value="KAA1258720.1"/>
    <property type="molecule type" value="Genomic_DNA"/>
</dbReference>
<gene>
    <name evidence="1" type="ORF">LF1_12430</name>
</gene>